<dbReference type="EMBL" id="CP144913">
    <property type="protein sequence ID" value="WXB77167.1"/>
    <property type="molecule type" value="Genomic_DNA"/>
</dbReference>
<evidence type="ECO:0000313" key="1">
    <source>
        <dbReference type="EMBL" id="WXB77167.1"/>
    </source>
</evidence>
<dbReference type="InterPro" id="IPR011004">
    <property type="entry name" value="Trimer_LpxA-like_sf"/>
</dbReference>
<name>A0ABZ2MJD7_9MICO</name>
<dbReference type="InterPro" id="IPR047324">
    <property type="entry name" value="LbH_gamma_CA-like"/>
</dbReference>
<dbReference type="Gene3D" id="2.160.10.10">
    <property type="entry name" value="Hexapeptide repeat proteins"/>
    <property type="match status" value="1"/>
</dbReference>
<proteinExistence type="predicted"/>
<accession>A0ABZ2MJD7</accession>
<protein>
    <submittedName>
        <fullName evidence="1">Gamma carbonic anhydrase family protein</fullName>
    </submittedName>
</protein>
<dbReference type="CDD" id="cd04645">
    <property type="entry name" value="LbH_gamma_CA_like"/>
    <property type="match status" value="1"/>
</dbReference>
<keyword evidence="2" id="KW-1185">Reference proteome</keyword>
<evidence type="ECO:0000313" key="2">
    <source>
        <dbReference type="Proteomes" id="UP001382727"/>
    </source>
</evidence>
<dbReference type="Pfam" id="PF00132">
    <property type="entry name" value="Hexapep"/>
    <property type="match status" value="1"/>
</dbReference>
<reference evidence="1 2" key="1">
    <citation type="submission" date="2024-02" db="EMBL/GenBank/DDBJ databases">
        <title>Janibacter sp. nov., isolated from gut of marine sandworm.</title>
        <authorList>
            <person name="Kim B."/>
            <person name="Jun M.O."/>
            <person name="Shin N.-R."/>
        </authorList>
    </citation>
    <scope>NUCLEOTIDE SEQUENCE [LARGE SCALE GENOMIC DNA]</scope>
    <source>
        <strain evidence="1 2">A1S7</strain>
    </source>
</reference>
<dbReference type="RefSeq" id="WP_338750804.1">
    <property type="nucleotide sequence ID" value="NZ_CP144913.1"/>
</dbReference>
<dbReference type="Proteomes" id="UP001382727">
    <property type="component" value="Chromosome"/>
</dbReference>
<gene>
    <name evidence="1" type="ORF">V1351_03630</name>
</gene>
<dbReference type="PANTHER" id="PTHR13061">
    <property type="entry name" value="DYNACTIN SUBUNIT P25"/>
    <property type="match status" value="1"/>
</dbReference>
<dbReference type="InterPro" id="IPR001451">
    <property type="entry name" value="Hexapep"/>
</dbReference>
<organism evidence="1 2">
    <name type="scientific">Janibacter alittae</name>
    <dbReference type="NCBI Taxonomy" id="3115209"/>
    <lineage>
        <taxon>Bacteria</taxon>
        <taxon>Bacillati</taxon>
        <taxon>Actinomycetota</taxon>
        <taxon>Actinomycetes</taxon>
        <taxon>Micrococcales</taxon>
        <taxon>Intrasporangiaceae</taxon>
        <taxon>Janibacter</taxon>
    </lineage>
</organism>
<dbReference type="InterPro" id="IPR050484">
    <property type="entry name" value="Transf_Hexapept/Carb_Anhydrase"/>
</dbReference>
<dbReference type="SUPFAM" id="SSF51161">
    <property type="entry name" value="Trimeric LpxA-like enzymes"/>
    <property type="match status" value="1"/>
</dbReference>
<sequence>MPLYALGDREPVIPASAFVHPDAVVIGAVTLGEQASVWPTAVLRADFGQIIVGERTSIQDGTIIHCIEEQPTAIGADCVVGHNVHLEGCTVHDGCLIGSGSVVLNFASIGAGSVVGAGAVVTEHADIPAGSLAVGVPARARPAPDEAAEWIRFGVDGYLTNSTVYRDQLRRLDRRESPTDARRRE</sequence>
<dbReference type="PANTHER" id="PTHR13061:SF29">
    <property type="entry name" value="GAMMA CARBONIC ANHYDRASE-LIKE 1, MITOCHONDRIAL-RELATED"/>
    <property type="match status" value="1"/>
</dbReference>